<evidence type="ECO:0000313" key="4">
    <source>
        <dbReference type="Proteomes" id="UP000636264"/>
    </source>
</evidence>
<dbReference type="PANTHER" id="PTHR30336:SF4">
    <property type="entry name" value="ENVELOPE BIOGENESIS FACTOR ELYC"/>
    <property type="match status" value="1"/>
</dbReference>
<dbReference type="Proteomes" id="UP000636264">
    <property type="component" value="Unassembled WGS sequence"/>
</dbReference>
<dbReference type="GO" id="GO:0043164">
    <property type="term" value="P:Gram-negative-bacterium-type cell wall biogenesis"/>
    <property type="evidence" value="ECO:0007669"/>
    <property type="project" value="TreeGrafter"/>
</dbReference>
<dbReference type="GO" id="GO:0000270">
    <property type="term" value="P:peptidoglycan metabolic process"/>
    <property type="evidence" value="ECO:0007669"/>
    <property type="project" value="TreeGrafter"/>
</dbReference>
<evidence type="ECO:0000256" key="1">
    <source>
        <dbReference type="SAM" id="Phobius"/>
    </source>
</evidence>
<reference evidence="3" key="2">
    <citation type="submission" date="2020-09" db="EMBL/GenBank/DDBJ databases">
        <authorList>
            <person name="Sun Q."/>
            <person name="Zhou Y."/>
        </authorList>
    </citation>
    <scope>NUCLEOTIDE SEQUENCE</scope>
    <source>
        <strain evidence="3">CGMCC 1.15320</strain>
    </source>
</reference>
<keyword evidence="4" id="KW-1185">Reference proteome</keyword>
<feature type="transmembrane region" description="Helical" evidence="1">
    <location>
        <begin position="38"/>
        <end position="62"/>
    </location>
</feature>
<dbReference type="PANTHER" id="PTHR30336">
    <property type="entry name" value="INNER MEMBRANE PROTEIN, PROBABLE PERMEASE"/>
    <property type="match status" value="1"/>
</dbReference>
<dbReference type="InterPro" id="IPR003848">
    <property type="entry name" value="DUF218"/>
</dbReference>
<feature type="domain" description="DUF218" evidence="2">
    <location>
        <begin position="81"/>
        <end position="247"/>
    </location>
</feature>
<accession>A0A916VZ69</accession>
<reference evidence="3" key="1">
    <citation type="journal article" date="2014" name="Int. J. Syst. Evol. Microbiol.">
        <title>Complete genome sequence of Corynebacterium casei LMG S-19264T (=DSM 44701T), isolated from a smear-ripened cheese.</title>
        <authorList>
            <consortium name="US DOE Joint Genome Institute (JGI-PGF)"/>
            <person name="Walter F."/>
            <person name="Albersmeier A."/>
            <person name="Kalinowski J."/>
            <person name="Ruckert C."/>
        </authorList>
    </citation>
    <scope>NUCLEOTIDE SEQUENCE</scope>
    <source>
        <strain evidence="3">CGMCC 1.15320</strain>
    </source>
</reference>
<proteinExistence type="predicted"/>
<dbReference type="InterPro" id="IPR014729">
    <property type="entry name" value="Rossmann-like_a/b/a_fold"/>
</dbReference>
<gene>
    <name evidence="3" type="ORF">GCM10011385_04770</name>
</gene>
<dbReference type="GO" id="GO:0005886">
    <property type="term" value="C:plasma membrane"/>
    <property type="evidence" value="ECO:0007669"/>
    <property type="project" value="TreeGrafter"/>
</dbReference>
<dbReference type="RefSeq" id="WP_188719328.1">
    <property type="nucleotide sequence ID" value="NZ_BMIF01000001.1"/>
</dbReference>
<feature type="transmembrane region" description="Helical" evidence="1">
    <location>
        <begin position="7"/>
        <end position="32"/>
    </location>
</feature>
<sequence>MFHYASAIFWGLLQPVNLVGLLLLASVVAGAFRWRITALLASSAGLLVLALAAWTTFGALLLQPLENRFSRPDPLPDDVTGIIVLGGGFEGAINLARGGYELNDSGDRFVEAAILARRFPNARLIISGGNGSVMLAGEGDADTAPRLLEALGVERGRIELEGQSRDTYENAVMTRRLVEPRPGDNWLLVTSAFHMPRSVNLFRKVGFDVIPWPVDYKTAGTENVGLAEDNVIDNLSNTTRGIREWIGLVAYWMTGRTDTILPPVDPIE</sequence>
<keyword evidence="1" id="KW-0472">Membrane</keyword>
<dbReference type="EMBL" id="BMIF01000001">
    <property type="protein sequence ID" value="GGA54236.1"/>
    <property type="molecule type" value="Genomic_DNA"/>
</dbReference>
<dbReference type="InterPro" id="IPR051599">
    <property type="entry name" value="Cell_Envelope_Assoc"/>
</dbReference>
<protein>
    <recommendedName>
        <fullName evidence="2">DUF218 domain-containing protein</fullName>
    </recommendedName>
</protein>
<dbReference type="Gene3D" id="3.40.50.620">
    <property type="entry name" value="HUPs"/>
    <property type="match status" value="1"/>
</dbReference>
<keyword evidence="1" id="KW-0812">Transmembrane</keyword>
<dbReference type="Pfam" id="PF02698">
    <property type="entry name" value="DUF218"/>
    <property type="match status" value="1"/>
</dbReference>
<evidence type="ECO:0000313" key="3">
    <source>
        <dbReference type="EMBL" id="GGA54236.1"/>
    </source>
</evidence>
<comment type="caution">
    <text evidence="3">The sequence shown here is derived from an EMBL/GenBank/DDBJ whole genome shotgun (WGS) entry which is preliminary data.</text>
</comment>
<keyword evidence="1" id="KW-1133">Transmembrane helix</keyword>
<name>A0A916VZ69_9HYPH</name>
<evidence type="ECO:0000259" key="2">
    <source>
        <dbReference type="Pfam" id="PF02698"/>
    </source>
</evidence>
<dbReference type="AlphaFoldDB" id="A0A916VZ69"/>
<dbReference type="CDD" id="cd06259">
    <property type="entry name" value="YdcF-like"/>
    <property type="match status" value="1"/>
</dbReference>
<organism evidence="3 4">
    <name type="scientific">Nitratireductor aestuarii</name>
    <dbReference type="NCBI Taxonomy" id="1735103"/>
    <lineage>
        <taxon>Bacteria</taxon>
        <taxon>Pseudomonadati</taxon>
        <taxon>Pseudomonadota</taxon>
        <taxon>Alphaproteobacteria</taxon>
        <taxon>Hyphomicrobiales</taxon>
        <taxon>Phyllobacteriaceae</taxon>
        <taxon>Nitratireductor</taxon>
    </lineage>
</organism>